<dbReference type="PANTHER" id="PTHR13500:SF0">
    <property type="entry name" value="NUCLEOLAR PRE-RIBOSOMAL-ASSOCIATED PROTEIN 1"/>
    <property type="match status" value="1"/>
</dbReference>
<keyword evidence="4" id="KW-1185">Reference proteome</keyword>
<sequence>MFYILFAGLHVFVFPVIGVAEEEEGNEEAVEHEESKEEDLIKKASKLRKLFGTDATVNAIKTLFDVKFSGDSTSRGRYYFMSGGSLEELLSQLQVISTKKKANSVVIFQALQITLIRVMQEKLMDTEELSEICKQFVTDHIVDVVSLLIPSTPIHFKKVAIKLLSALATVDDVIASQILSSVDFSKDQLKILTTHEDPTNPASLRVLFIHFLMALIIGHSPAVIRKLCYKKLWLPSLFFGLRFDILSTVGLVLKTLDDHVVTNGAVAKTSKLFVFNSRALINLLALYDWNPASFYDYVHNKQAKNKLQIK</sequence>
<dbReference type="GO" id="GO:0000466">
    <property type="term" value="P:maturation of 5.8S rRNA from tricistronic rRNA transcript (SSU-rRNA, 5.8S rRNA, LSU-rRNA)"/>
    <property type="evidence" value="ECO:0007669"/>
    <property type="project" value="TreeGrafter"/>
</dbReference>
<feature type="domain" description="URB1 N-terminal" evidence="2">
    <location>
        <begin position="87"/>
        <end position="292"/>
    </location>
</feature>
<feature type="non-terminal residue" evidence="3">
    <location>
        <position position="1"/>
    </location>
</feature>
<organism evidence="3 4">
    <name type="scientific">Apolygus lucorum</name>
    <name type="common">Small green plant bug</name>
    <name type="synonym">Lygocoris lucorum</name>
    <dbReference type="NCBI Taxonomy" id="248454"/>
    <lineage>
        <taxon>Eukaryota</taxon>
        <taxon>Metazoa</taxon>
        <taxon>Ecdysozoa</taxon>
        <taxon>Arthropoda</taxon>
        <taxon>Hexapoda</taxon>
        <taxon>Insecta</taxon>
        <taxon>Pterygota</taxon>
        <taxon>Neoptera</taxon>
        <taxon>Paraneoptera</taxon>
        <taxon>Hemiptera</taxon>
        <taxon>Heteroptera</taxon>
        <taxon>Panheteroptera</taxon>
        <taxon>Cimicomorpha</taxon>
        <taxon>Miridae</taxon>
        <taxon>Mirini</taxon>
        <taxon>Apolygus</taxon>
    </lineage>
</organism>
<dbReference type="Proteomes" id="UP000466442">
    <property type="component" value="Unassembled WGS sequence"/>
</dbReference>
<evidence type="ECO:0000313" key="4">
    <source>
        <dbReference type="Proteomes" id="UP000466442"/>
    </source>
</evidence>
<gene>
    <name evidence="3" type="ORF">GE061_010637</name>
</gene>
<dbReference type="Pfam" id="PF11707">
    <property type="entry name" value="Npa1"/>
    <property type="match status" value="1"/>
</dbReference>
<dbReference type="OrthoDB" id="72892at2759"/>
<dbReference type="AlphaFoldDB" id="A0A8S9XZ94"/>
<reference evidence="3" key="1">
    <citation type="journal article" date="2021" name="Mol. Ecol. Resour.">
        <title>Apolygus lucorum genome provides insights into omnivorousness and mesophyll feeding.</title>
        <authorList>
            <person name="Liu Y."/>
            <person name="Liu H."/>
            <person name="Wang H."/>
            <person name="Huang T."/>
            <person name="Liu B."/>
            <person name="Yang B."/>
            <person name="Yin L."/>
            <person name="Li B."/>
            <person name="Zhang Y."/>
            <person name="Zhang S."/>
            <person name="Jiang F."/>
            <person name="Zhang X."/>
            <person name="Ren Y."/>
            <person name="Wang B."/>
            <person name="Wang S."/>
            <person name="Lu Y."/>
            <person name="Wu K."/>
            <person name="Fan W."/>
            <person name="Wang G."/>
        </authorList>
    </citation>
    <scope>NUCLEOTIDE SEQUENCE</scope>
    <source>
        <strain evidence="3">12Hb</strain>
    </source>
</reference>
<dbReference type="PANTHER" id="PTHR13500">
    <property type="entry name" value="NUCLEOLAR PRERIBOSOMAL-ASSOCIATED PROTEIN 1"/>
    <property type="match status" value="1"/>
</dbReference>
<dbReference type="InterPro" id="IPR021714">
    <property type="entry name" value="URB1_N"/>
</dbReference>
<dbReference type="InterPro" id="IPR039844">
    <property type="entry name" value="URB1"/>
</dbReference>
<evidence type="ECO:0000313" key="3">
    <source>
        <dbReference type="EMBL" id="KAF6212925.1"/>
    </source>
</evidence>
<proteinExistence type="predicted"/>
<accession>A0A8S9XZ94</accession>
<dbReference type="EMBL" id="WIXP02000003">
    <property type="protein sequence ID" value="KAF6212925.1"/>
    <property type="molecule type" value="Genomic_DNA"/>
</dbReference>
<feature type="signal peptide" evidence="1">
    <location>
        <begin position="1"/>
        <end position="20"/>
    </location>
</feature>
<comment type="caution">
    <text evidence="3">The sequence shown here is derived from an EMBL/GenBank/DDBJ whole genome shotgun (WGS) entry which is preliminary data.</text>
</comment>
<dbReference type="GO" id="GO:0005730">
    <property type="term" value="C:nucleolus"/>
    <property type="evidence" value="ECO:0007669"/>
    <property type="project" value="TreeGrafter"/>
</dbReference>
<evidence type="ECO:0000259" key="2">
    <source>
        <dbReference type="Pfam" id="PF11707"/>
    </source>
</evidence>
<dbReference type="GO" id="GO:0000463">
    <property type="term" value="P:maturation of LSU-rRNA from tricistronic rRNA transcript (SSU-rRNA, 5.8S rRNA, LSU-rRNA)"/>
    <property type="evidence" value="ECO:0007669"/>
    <property type="project" value="TreeGrafter"/>
</dbReference>
<protein>
    <recommendedName>
        <fullName evidence="2">URB1 N-terminal domain-containing protein</fullName>
    </recommendedName>
</protein>
<name>A0A8S9XZ94_APOLU</name>
<feature type="chain" id="PRO_5035800729" description="URB1 N-terminal domain-containing protein" evidence="1">
    <location>
        <begin position="21"/>
        <end position="310"/>
    </location>
</feature>
<evidence type="ECO:0000256" key="1">
    <source>
        <dbReference type="SAM" id="SignalP"/>
    </source>
</evidence>
<keyword evidence="1" id="KW-0732">Signal</keyword>